<keyword evidence="2" id="KW-0479">Metal-binding</keyword>
<keyword evidence="3" id="KW-0862">Zinc</keyword>
<evidence type="ECO:0000256" key="2">
    <source>
        <dbReference type="ARBA" id="ARBA00022723"/>
    </source>
</evidence>
<dbReference type="PANTHER" id="PTHR12857">
    <property type="entry name" value="CXXC MOTIF CONTAINING ZINC BINDING PROTEIN"/>
    <property type="match status" value="1"/>
</dbReference>
<dbReference type="OrthoDB" id="10248838at2759"/>
<dbReference type="EMBL" id="SWFS01000179">
    <property type="protein sequence ID" value="KAA8915241.1"/>
    <property type="molecule type" value="Genomic_DNA"/>
</dbReference>
<dbReference type="AlphaFoldDB" id="A0A642V6B4"/>
<dbReference type="SUPFAM" id="SSF141678">
    <property type="entry name" value="MAL13P1.257-like"/>
    <property type="match status" value="1"/>
</dbReference>
<accession>A0A642V6B4</accession>
<organism evidence="4 5">
    <name type="scientific">Trichomonascus ciferrii</name>
    <dbReference type="NCBI Taxonomy" id="44093"/>
    <lineage>
        <taxon>Eukaryota</taxon>
        <taxon>Fungi</taxon>
        <taxon>Dikarya</taxon>
        <taxon>Ascomycota</taxon>
        <taxon>Saccharomycotina</taxon>
        <taxon>Dipodascomycetes</taxon>
        <taxon>Dipodascales</taxon>
        <taxon>Trichomonascaceae</taxon>
        <taxon>Trichomonascus</taxon>
        <taxon>Trichomonascus ciferrii complex</taxon>
    </lineage>
</organism>
<sequence length="160" mass="18062">MLGLVLNAVPSGVTDLGFVDAPENPFEFTFKIQCNSCREIHGNEVNINQYEQHSIQGSRGEANFVFRCKNCKRESSASLQTSKKRYMLEDSGKDVTMLTIDPRGIDFVEFIPVGLFSCKGAESNTPFNEVELEDGEWYDYDEKSGDEVSITDIKWSIKKL</sequence>
<gene>
    <name evidence="4" type="ORF">TRICI_002598</name>
</gene>
<dbReference type="InterPro" id="IPR008584">
    <property type="entry name" value="CXXC_Zn-binding_euk"/>
</dbReference>
<dbReference type="GO" id="GO:0008270">
    <property type="term" value="F:zinc ion binding"/>
    <property type="evidence" value="ECO:0007669"/>
    <property type="project" value="TreeGrafter"/>
</dbReference>
<dbReference type="Proteomes" id="UP000761534">
    <property type="component" value="Unassembled WGS sequence"/>
</dbReference>
<dbReference type="PANTHER" id="PTHR12857:SF0">
    <property type="entry name" value="CXXC MOTIF CONTAINING ZINC BINDING PROTEIN"/>
    <property type="match status" value="1"/>
</dbReference>
<name>A0A642V6B4_9ASCO</name>
<dbReference type="Pfam" id="PF05907">
    <property type="entry name" value="CXXC_Zn-b_euk"/>
    <property type="match status" value="1"/>
</dbReference>
<reference evidence="4" key="1">
    <citation type="journal article" date="2019" name="G3 (Bethesda)">
        <title>Genome Assemblies of Two Rare Opportunistic Yeast Pathogens: Diutina rugosa (syn. Candida rugosa) and Trichomonascus ciferrii (syn. Candida ciferrii).</title>
        <authorList>
            <person name="Mixao V."/>
            <person name="Saus E."/>
            <person name="Hansen A.P."/>
            <person name="Lass-Florl C."/>
            <person name="Gabaldon T."/>
        </authorList>
    </citation>
    <scope>NUCLEOTIDE SEQUENCE</scope>
    <source>
        <strain evidence="4">CBS 4856</strain>
    </source>
</reference>
<dbReference type="VEuPathDB" id="FungiDB:TRICI_002598"/>
<evidence type="ECO:0008006" key="6">
    <source>
        <dbReference type="Google" id="ProtNLM"/>
    </source>
</evidence>
<comment type="similarity">
    <text evidence="1">Belongs to the UPF0587 family.</text>
</comment>
<protein>
    <recommendedName>
        <fullName evidence="6">DUF866-domain-containing protein</fullName>
    </recommendedName>
</protein>
<proteinExistence type="inferred from homology"/>
<evidence type="ECO:0000313" key="4">
    <source>
        <dbReference type="EMBL" id="KAA8915241.1"/>
    </source>
</evidence>
<keyword evidence="5" id="KW-1185">Reference proteome</keyword>
<comment type="caution">
    <text evidence="4">The sequence shown here is derived from an EMBL/GenBank/DDBJ whole genome shotgun (WGS) entry which is preliminary data.</text>
</comment>
<evidence type="ECO:0000313" key="5">
    <source>
        <dbReference type="Proteomes" id="UP000761534"/>
    </source>
</evidence>
<evidence type="ECO:0000256" key="3">
    <source>
        <dbReference type="ARBA" id="ARBA00022833"/>
    </source>
</evidence>
<evidence type="ECO:0000256" key="1">
    <source>
        <dbReference type="ARBA" id="ARBA00007818"/>
    </source>
</evidence>